<sequence length="238" mass="26729">MTNQEDNFNDLPLLADELSGGADSQNCSAVSFYELSVSKKSEQRRFRRAIFVASVTSSLATVLLILALLVAAHRFIQSRPLKWESSISSNRPGISPCGTTTEEAISRDCVFDTLSMMWMPQKCTQSYNLEYMAANDGRPFLYWVDREGEQILDDPSLHVGGGSIFWTSRRNHVVHCQYSLYRLMGVLRSGEYISQDYGSSLLDHMHHCVKTMGEFALKAPTSDIDIIDVITEPSFGYC</sequence>
<dbReference type="PANTHER" id="PTHR35896:SF3">
    <property type="entry name" value="MAJOR FACILITATOR SUPERFAMILY TRANSPORTER"/>
    <property type="match status" value="1"/>
</dbReference>
<keyword evidence="1" id="KW-0472">Membrane</keyword>
<organism evidence="2 3">
    <name type="scientific">Oculimacula yallundae</name>
    <dbReference type="NCBI Taxonomy" id="86028"/>
    <lineage>
        <taxon>Eukaryota</taxon>
        <taxon>Fungi</taxon>
        <taxon>Dikarya</taxon>
        <taxon>Ascomycota</taxon>
        <taxon>Pezizomycotina</taxon>
        <taxon>Leotiomycetes</taxon>
        <taxon>Helotiales</taxon>
        <taxon>Ploettnerulaceae</taxon>
        <taxon>Oculimacula</taxon>
    </lineage>
</organism>
<evidence type="ECO:0000256" key="1">
    <source>
        <dbReference type="SAM" id="Phobius"/>
    </source>
</evidence>
<evidence type="ECO:0000313" key="3">
    <source>
        <dbReference type="Proteomes" id="UP001595075"/>
    </source>
</evidence>
<keyword evidence="1" id="KW-0812">Transmembrane</keyword>
<dbReference type="InterPro" id="IPR053008">
    <property type="entry name" value="Phomopsin_biosynth_assoc"/>
</dbReference>
<protein>
    <submittedName>
        <fullName evidence="2">Uncharacterized protein</fullName>
    </submittedName>
</protein>
<comment type="caution">
    <text evidence="2">The sequence shown here is derived from an EMBL/GenBank/DDBJ whole genome shotgun (WGS) entry which is preliminary data.</text>
</comment>
<evidence type="ECO:0000313" key="2">
    <source>
        <dbReference type="EMBL" id="KAL2062557.1"/>
    </source>
</evidence>
<reference evidence="2 3" key="1">
    <citation type="journal article" date="2024" name="Commun. Biol.">
        <title>Comparative genomic analysis of thermophilic fungi reveals convergent evolutionary adaptations and gene losses.</title>
        <authorList>
            <person name="Steindorff A.S."/>
            <person name="Aguilar-Pontes M.V."/>
            <person name="Robinson A.J."/>
            <person name="Andreopoulos B."/>
            <person name="LaButti K."/>
            <person name="Kuo A."/>
            <person name="Mondo S."/>
            <person name="Riley R."/>
            <person name="Otillar R."/>
            <person name="Haridas S."/>
            <person name="Lipzen A."/>
            <person name="Grimwood J."/>
            <person name="Schmutz J."/>
            <person name="Clum A."/>
            <person name="Reid I.D."/>
            <person name="Moisan M.C."/>
            <person name="Butler G."/>
            <person name="Nguyen T.T.M."/>
            <person name="Dewar K."/>
            <person name="Conant G."/>
            <person name="Drula E."/>
            <person name="Henrissat B."/>
            <person name="Hansel C."/>
            <person name="Singer S."/>
            <person name="Hutchinson M.I."/>
            <person name="de Vries R.P."/>
            <person name="Natvig D.O."/>
            <person name="Powell A.J."/>
            <person name="Tsang A."/>
            <person name="Grigoriev I.V."/>
        </authorList>
    </citation>
    <scope>NUCLEOTIDE SEQUENCE [LARGE SCALE GENOMIC DNA]</scope>
    <source>
        <strain evidence="2 3">CBS 494.80</strain>
    </source>
</reference>
<dbReference type="EMBL" id="JAZHXI010000017">
    <property type="protein sequence ID" value="KAL2062557.1"/>
    <property type="molecule type" value="Genomic_DNA"/>
</dbReference>
<accession>A0ABR4BY63</accession>
<proteinExistence type="predicted"/>
<dbReference type="Proteomes" id="UP001595075">
    <property type="component" value="Unassembled WGS sequence"/>
</dbReference>
<keyword evidence="1" id="KW-1133">Transmembrane helix</keyword>
<feature type="transmembrane region" description="Helical" evidence="1">
    <location>
        <begin position="49"/>
        <end position="72"/>
    </location>
</feature>
<gene>
    <name evidence="2" type="ORF">VTL71DRAFT_6823</name>
</gene>
<dbReference type="PANTHER" id="PTHR35896">
    <property type="entry name" value="IG-LIKE DOMAIN-CONTAINING PROTEIN"/>
    <property type="match status" value="1"/>
</dbReference>
<keyword evidence="3" id="KW-1185">Reference proteome</keyword>
<name>A0ABR4BY63_9HELO</name>